<evidence type="ECO:0000313" key="4">
    <source>
        <dbReference type="Proteomes" id="UP000753908"/>
    </source>
</evidence>
<proteinExistence type="predicted"/>
<dbReference type="InterPro" id="IPR001434">
    <property type="entry name" value="OmcB-like_DUF11"/>
</dbReference>
<feature type="domain" description="DUF11" evidence="2">
    <location>
        <begin position="155"/>
        <end position="256"/>
    </location>
</feature>
<gene>
    <name evidence="3" type="ORF">KME25_07490</name>
</gene>
<dbReference type="Proteomes" id="UP000753908">
    <property type="component" value="Unassembled WGS sequence"/>
</dbReference>
<protein>
    <submittedName>
        <fullName evidence="3">DUF11 domain-containing protein</fullName>
    </submittedName>
</protein>
<dbReference type="EMBL" id="JAHHIF010000007">
    <property type="protein sequence ID" value="MBW4544268.1"/>
    <property type="molecule type" value="Genomic_DNA"/>
</dbReference>
<dbReference type="NCBIfam" id="TIGR01451">
    <property type="entry name" value="B_ant_repeat"/>
    <property type="match status" value="1"/>
</dbReference>
<dbReference type="SUPFAM" id="SSF117074">
    <property type="entry name" value="Hypothetical protein PA1324"/>
    <property type="match status" value="1"/>
</dbReference>
<dbReference type="Gene3D" id="2.60.40.740">
    <property type="match status" value="1"/>
</dbReference>
<dbReference type="AlphaFoldDB" id="A0A951PKJ3"/>
<name>A0A951PKJ3_9CYAN</name>
<reference evidence="3" key="1">
    <citation type="submission" date="2021-05" db="EMBL/GenBank/DDBJ databases">
        <authorList>
            <person name="Pietrasiak N."/>
            <person name="Ward R."/>
            <person name="Stajich J.E."/>
            <person name="Kurbessoian T."/>
        </authorList>
    </citation>
    <scope>NUCLEOTIDE SEQUENCE</scope>
    <source>
        <strain evidence="3">CPER-KK1</strain>
    </source>
</reference>
<comment type="caution">
    <text evidence="3">The sequence shown here is derived from an EMBL/GenBank/DDBJ whole genome shotgun (WGS) entry which is preliminary data.</text>
</comment>
<dbReference type="InterPro" id="IPR013783">
    <property type="entry name" value="Ig-like_fold"/>
</dbReference>
<evidence type="ECO:0000259" key="2">
    <source>
        <dbReference type="Pfam" id="PF01345"/>
    </source>
</evidence>
<reference evidence="3" key="2">
    <citation type="journal article" date="2022" name="Microbiol. Resour. Announc.">
        <title>Metagenome Sequencing to Explore Phylogenomics of Terrestrial Cyanobacteria.</title>
        <authorList>
            <person name="Ward R.D."/>
            <person name="Stajich J.E."/>
            <person name="Johansen J.R."/>
            <person name="Huntemann M."/>
            <person name="Clum A."/>
            <person name="Foster B."/>
            <person name="Foster B."/>
            <person name="Roux S."/>
            <person name="Palaniappan K."/>
            <person name="Varghese N."/>
            <person name="Mukherjee S."/>
            <person name="Reddy T.B.K."/>
            <person name="Daum C."/>
            <person name="Copeland A."/>
            <person name="Chen I.A."/>
            <person name="Ivanova N.N."/>
            <person name="Kyrpides N.C."/>
            <person name="Shapiro N."/>
            <person name="Eloe-Fadrosh E.A."/>
            <person name="Pietrasiak N."/>
        </authorList>
    </citation>
    <scope>NUCLEOTIDE SEQUENCE</scope>
    <source>
        <strain evidence="3">CPER-KK1</strain>
    </source>
</reference>
<dbReference type="InterPro" id="IPR047589">
    <property type="entry name" value="DUF11_rpt"/>
</dbReference>
<evidence type="ECO:0000313" key="3">
    <source>
        <dbReference type="EMBL" id="MBW4544268.1"/>
    </source>
</evidence>
<dbReference type="Gene3D" id="2.60.40.10">
    <property type="entry name" value="Immunoglobulins"/>
    <property type="match status" value="1"/>
</dbReference>
<dbReference type="Pfam" id="PF01345">
    <property type="entry name" value="DUF11"/>
    <property type="match status" value="1"/>
</dbReference>
<feature type="region of interest" description="Disordered" evidence="1">
    <location>
        <begin position="25"/>
        <end position="46"/>
    </location>
</feature>
<sequence length="406" mass="43462">MYEVNPSAPTGTELGEVAALTQTELPDLPGNSLPRGAAPNTQNSNPFFLTNGEQGTYNFLLDPRRGQLDQGRTYILVVNPPPDSIYDQRQFRIVIGHRNGEIVSYTATSLDGKPFSTKDGRASINGTITIRESDQVGLVVAILDLNTSICQAQEIQITKTGDRAAAEPGDTVIYRLSIRNLASAPLNNLVVTDTLPLGFQLLPESVRSELEGTLVPITTSQNGSTVTMTADGTTLPVSEGQRVLNIVYAARLTPDALRGTGQNSAIVNGERADNGQDVKDGPVTHRMRLGSGILSDCGTLIGRVFVDKNFDGEQQPGEAGVPNAVIFMDDGNRITTDANGLFSVANVISGYRTGVLDLTSLPGYTLAPNLYFKERNSPSRLVHLQPGGLGRMNFAVTPTYKESDGQ</sequence>
<accession>A0A951PKJ3</accession>
<evidence type="ECO:0000256" key="1">
    <source>
        <dbReference type="SAM" id="MobiDB-lite"/>
    </source>
</evidence>
<organism evidence="3 4">
    <name type="scientific">Symplocastrum torsivum CPER-KK1</name>
    <dbReference type="NCBI Taxonomy" id="450513"/>
    <lineage>
        <taxon>Bacteria</taxon>
        <taxon>Bacillati</taxon>
        <taxon>Cyanobacteriota</taxon>
        <taxon>Cyanophyceae</taxon>
        <taxon>Oscillatoriophycideae</taxon>
        <taxon>Oscillatoriales</taxon>
        <taxon>Microcoleaceae</taxon>
        <taxon>Symplocastrum</taxon>
    </lineage>
</organism>